<comment type="caution">
    <text evidence="1">The sequence shown here is derived from an EMBL/GenBank/DDBJ whole genome shotgun (WGS) entry which is preliminary data.</text>
</comment>
<proteinExistence type="predicted"/>
<protein>
    <submittedName>
        <fullName evidence="1">Uncharacterized protein</fullName>
    </submittedName>
</protein>
<name>A0ACB7YEL5_9ERIC</name>
<dbReference type="Proteomes" id="UP000828048">
    <property type="component" value="Chromosome 8"/>
</dbReference>
<evidence type="ECO:0000313" key="2">
    <source>
        <dbReference type="Proteomes" id="UP000828048"/>
    </source>
</evidence>
<reference evidence="1 2" key="1">
    <citation type="journal article" date="2021" name="Hortic Res">
        <title>High-quality reference genome and annotation aids understanding of berry development for evergreen blueberry (Vaccinium darrowii).</title>
        <authorList>
            <person name="Yu J."/>
            <person name="Hulse-Kemp A.M."/>
            <person name="Babiker E."/>
            <person name="Staton M."/>
        </authorList>
    </citation>
    <scope>NUCLEOTIDE SEQUENCE [LARGE SCALE GENOMIC DNA]</scope>
    <source>
        <strain evidence="2">cv. NJ 8807/NJ 8810</strain>
        <tissue evidence="1">Young leaf</tissue>
    </source>
</reference>
<gene>
    <name evidence="1" type="ORF">Vadar_012534</name>
</gene>
<organism evidence="1 2">
    <name type="scientific">Vaccinium darrowii</name>
    <dbReference type="NCBI Taxonomy" id="229202"/>
    <lineage>
        <taxon>Eukaryota</taxon>
        <taxon>Viridiplantae</taxon>
        <taxon>Streptophyta</taxon>
        <taxon>Embryophyta</taxon>
        <taxon>Tracheophyta</taxon>
        <taxon>Spermatophyta</taxon>
        <taxon>Magnoliopsida</taxon>
        <taxon>eudicotyledons</taxon>
        <taxon>Gunneridae</taxon>
        <taxon>Pentapetalae</taxon>
        <taxon>asterids</taxon>
        <taxon>Ericales</taxon>
        <taxon>Ericaceae</taxon>
        <taxon>Vaccinioideae</taxon>
        <taxon>Vaccinieae</taxon>
        <taxon>Vaccinium</taxon>
    </lineage>
</organism>
<keyword evidence="2" id="KW-1185">Reference proteome</keyword>
<evidence type="ECO:0000313" key="1">
    <source>
        <dbReference type="EMBL" id="KAH7851499.1"/>
    </source>
</evidence>
<dbReference type="EMBL" id="CM037158">
    <property type="protein sequence ID" value="KAH7851499.1"/>
    <property type="molecule type" value="Genomic_DNA"/>
</dbReference>
<sequence>MGKPIYTRPYSDEVENESFQKGYRVPEFHLFSGEDIHEFTIEHVARFQVQCGEAGSRDAQKLRLFPNSLTHTTFTCLQIPSRPGGSWKTCSTSSFIGVEPKVTMTDLSALCQLPDKGVETYLSRFKTARFKCRVSLPEKEYVCLALNGLNFELKKNFHGVEFRDLFELLAKTARYEKILKEEADCRSASKGTYYSDPNYEVTTAEMDCNPECAVAEMVNKKPHVLRTGSIELKAYVQVSSSSKAPRAYSFDITKAEAIFDQLVADKMIKFPTGHKLPFPKELKGKEHCKYHNSWSHSTNNCMVLRNDIHDKIERGEFKFEAKEGKKVLRVDKNLFLGGLSTNMVSVNMRGLPRTTPRAKISLGAPSREAKRSGYEDYESEDEYRPLNRPLFQQQRPRQQQQQWSRWTRPTPEIRKSPRPRCSLTRNECGQRIDSQRLQAKDKAVNYYPSRPRGLSQERKVGPPEKHFSVFSRLTTGLENVQEDLCKLSMTAPNQGRRRTVKPRITPPDEWYRVEHPKFPARTPPLSGSQKRRYQRFRQAGRRARKESEVLEDMEEDTWEDTEMLEALEQDNMEIDRSDEAVEFITKGTRKSSSASTSTTLPTSKEVSNSCEESPEGRRKYKPKERVIEEDAPEPPRQVRMLKRTQPTPRKQEFVKKAQPTPTKPDSGDKRGLNPLATEFRLVLT</sequence>
<accession>A0ACB7YEL5</accession>